<reference evidence="2" key="1">
    <citation type="submission" date="2023-06" db="EMBL/GenBank/DDBJ databases">
        <title>Identification and characterization of horizontal gene transfer across gut microbiota members of farm animals based on homology search.</title>
        <authorList>
            <person name="Zeman M."/>
            <person name="Kubasova T."/>
            <person name="Jahodarova E."/>
            <person name="Nykrynova M."/>
            <person name="Rychlik I."/>
        </authorList>
    </citation>
    <scope>NUCLEOTIDE SEQUENCE [LARGE SCALE GENOMIC DNA]</scope>
    <source>
        <strain evidence="2">ET340</strain>
    </source>
</reference>
<dbReference type="Proteomes" id="UP001529380">
    <property type="component" value="Unassembled WGS sequence"/>
</dbReference>
<evidence type="ECO:0000313" key="1">
    <source>
        <dbReference type="EMBL" id="MDM8201943.1"/>
    </source>
</evidence>
<proteinExistence type="predicted"/>
<reference evidence="1 2" key="3">
    <citation type="submission" date="2023-06" db="EMBL/GenBank/DDBJ databases">
        <authorList>
            <person name="Zeman M."/>
            <person name="Kubasova T."/>
            <person name="Jahodarova E."/>
            <person name="Nykrynova M."/>
            <person name="Rychlik I."/>
        </authorList>
    </citation>
    <scope>NUCLEOTIDE SEQUENCE [LARGE SCALE GENOMIC DNA]</scope>
    <source>
        <strain evidence="1 2">ET340</strain>
    </source>
</reference>
<accession>A0ABT7USS8</accession>
<gene>
    <name evidence="1" type="ORF">QUW08_11675</name>
</gene>
<sequence length="57" mass="6639">MQAQVKYESEVKTAVLGDRTITVKNLTPVLSPQEQDKRNREIEQRLFDVFRKYAGRG</sequence>
<reference evidence="1 2" key="2">
    <citation type="submission" date="2023-06" db="EMBL/GenBank/DDBJ databases">
        <title>Identification and characterization of horizontal gene transfer across gut microbiota members of farm animals based on homology search.</title>
        <authorList>
            <person name="Schwarzerova J."/>
            <person name="Nykrynova M."/>
            <person name="Jureckova K."/>
            <person name="Cejkova D."/>
            <person name="Rychlik I."/>
        </authorList>
    </citation>
    <scope>NUCLEOTIDE SEQUENCE [LARGE SCALE GENOMIC DNA]</scope>
    <source>
        <strain evidence="1 2">ET340</strain>
    </source>
</reference>
<dbReference type="EMBL" id="JAUDCL010000023">
    <property type="protein sequence ID" value="MDM8201943.1"/>
    <property type="molecule type" value="Genomic_DNA"/>
</dbReference>
<keyword evidence="2" id="KW-1185">Reference proteome</keyword>
<evidence type="ECO:0008006" key="3">
    <source>
        <dbReference type="Google" id="ProtNLM"/>
    </source>
</evidence>
<dbReference type="RefSeq" id="WP_164488692.1">
    <property type="nucleotide sequence ID" value="NZ_JAUDCL010000023.1"/>
</dbReference>
<protein>
    <recommendedName>
        <fullName evidence="3">Transposon-encoded protein TnpW</fullName>
    </recommendedName>
</protein>
<comment type="caution">
    <text evidence="1">The sequence shown here is derived from an EMBL/GenBank/DDBJ whole genome shotgun (WGS) entry which is preliminary data.</text>
</comment>
<name>A0ABT7USS8_9FIRM</name>
<evidence type="ECO:0000313" key="2">
    <source>
        <dbReference type="Proteomes" id="UP001529380"/>
    </source>
</evidence>
<organism evidence="1 2">
    <name type="scientific">Allofournierella massiliensis</name>
    <dbReference type="NCBI Taxonomy" id="1650663"/>
    <lineage>
        <taxon>Bacteria</taxon>
        <taxon>Bacillati</taxon>
        <taxon>Bacillota</taxon>
        <taxon>Clostridia</taxon>
        <taxon>Eubacteriales</taxon>
        <taxon>Oscillospiraceae</taxon>
        <taxon>Allofournierella</taxon>
    </lineage>
</organism>